<keyword evidence="2" id="KW-0614">Plasmid</keyword>
<name>A0A2L0HBZ7_RHIFR</name>
<proteinExistence type="predicted"/>
<dbReference type="Pfam" id="PF07364">
    <property type="entry name" value="DUF1485"/>
    <property type="match status" value="1"/>
</dbReference>
<protein>
    <submittedName>
        <fullName evidence="2">Microcystin LR degradation MlrC domain-containing protein</fullName>
    </submittedName>
</protein>
<sequence>MGGMVTQAFADPEGVLIEQLRKVVGDDAPISAAFDLHAHVKESTVEHLDFLSGYLTNPHEDRERDEQPTAFGVDGTAIALFLRTSASPASA</sequence>
<evidence type="ECO:0000313" key="3">
    <source>
        <dbReference type="Proteomes" id="UP000239340"/>
    </source>
</evidence>
<reference evidence="2 3" key="1">
    <citation type="submission" date="2017-10" db="EMBL/GenBank/DDBJ databases">
        <title>Analysis of the genome sequences of Rhizobium populations associated to common bean (phaseolus vulgaris).</title>
        <authorList>
            <person name="Bustos P."/>
            <person name="Santamaria R.I."/>
            <person name="Miranda-Sanchez F."/>
            <person name="Perez-Carrascal O."/>
            <person name="Juarez S."/>
            <person name="Lozano L."/>
            <person name="Martinez-Flores I."/>
            <person name="Vinuesa P."/>
            <person name="Martinez-Romero E."/>
            <person name="Cevallos M.A."/>
            <person name="Romero D."/>
            <person name="Davila G."/>
            <person name="Gonzalez V."/>
        </authorList>
    </citation>
    <scope>NUCLEOTIDE SEQUENCE [LARGE SCALE GENOMIC DNA]</scope>
    <source>
        <strain evidence="2 3">NXT3</strain>
        <plasmid evidence="3">Plasmid psfrenxt3b</plasmid>
    </source>
</reference>
<geneLocation type="plasmid" evidence="3">
    <name>psfrenxt3b</name>
</geneLocation>
<dbReference type="InterPro" id="IPR015995">
    <property type="entry name" value="MlrC_N"/>
</dbReference>
<dbReference type="AlphaFoldDB" id="A0A2L0HBZ7"/>
<gene>
    <name evidence="2" type="ORF">NXT3_PB00330</name>
</gene>
<organism evidence="2 3">
    <name type="scientific">Rhizobium fredii</name>
    <name type="common">Sinorhizobium fredii</name>
    <dbReference type="NCBI Taxonomy" id="380"/>
    <lineage>
        <taxon>Bacteria</taxon>
        <taxon>Pseudomonadati</taxon>
        <taxon>Pseudomonadota</taxon>
        <taxon>Alphaproteobacteria</taxon>
        <taxon>Hyphomicrobiales</taxon>
        <taxon>Rhizobiaceae</taxon>
        <taxon>Sinorhizobium/Ensifer group</taxon>
        <taxon>Sinorhizobium</taxon>
    </lineage>
</organism>
<accession>A0A2L0HBZ7</accession>
<dbReference type="EMBL" id="CP024309">
    <property type="protein sequence ID" value="AUX78985.1"/>
    <property type="molecule type" value="Genomic_DNA"/>
</dbReference>
<evidence type="ECO:0000259" key="1">
    <source>
        <dbReference type="Pfam" id="PF07364"/>
    </source>
</evidence>
<evidence type="ECO:0000313" key="2">
    <source>
        <dbReference type="EMBL" id="AUX78985.1"/>
    </source>
</evidence>
<feature type="domain" description="Microcystin LR degradation protein MlrC N-terminal" evidence="1">
    <location>
        <begin position="2"/>
        <end position="64"/>
    </location>
</feature>
<dbReference type="Proteomes" id="UP000239340">
    <property type="component" value="Plasmid pSfreNXT3b"/>
</dbReference>